<keyword evidence="6" id="KW-1185">Reference proteome</keyword>
<dbReference type="EMBL" id="BTFZ01000002">
    <property type="protein sequence ID" value="GMM33899.1"/>
    <property type="molecule type" value="Genomic_DNA"/>
</dbReference>
<comment type="subcellular location">
    <subcellularLocation>
        <location evidence="4">Peroxisome membrane</location>
    </subcellularLocation>
</comment>
<dbReference type="InterPro" id="IPR008733">
    <property type="entry name" value="PEX11"/>
</dbReference>
<name>A0AAV5QHQ1_9ASCO</name>
<gene>
    <name evidence="5" type="ORF">DASC09_012240</name>
</gene>
<dbReference type="PANTHER" id="PTHR12652">
    <property type="entry name" value="PEROXISOMAL BIOGENESIS FACTOR 11"/>
    <property type="match status" value="1"/>
</dbReference>
<evidence type="ECO:0000313" key="5">
    <source>
        <dbReference type="EMBL" id="GMM33899.1"/>
    </source>
</evidence>
<dbReference type="AlphaFoldDB" id="A0AAV5QHQ1"/>
<dbReference type="PANTHER" id="PTHR12652:SF50">
    <property type="entry name" value="PEROXIN 11"/>
    <property type="match status" value="1"/>
</dbReference>
<keyword evidence="3" id="KW-0576">Peroxisome</keyword>
<keyword evidence="1" id="KW-0962">Peroxisome biogenesis</keyword>
<dbReference type="GO" id="GO:0016559">
    <property type="term" value="P:peroxisome fission"/>
    <property type="evidence" value="ECO:0007669"/>
    <property type="project" value="InterPro"/>
</dbReference>
<protein>
    <submittedName>
        <fullName evidence="5">Pex11 protein</fullName>
    </submittedName>
</protein>
<organism evidence="5 6">
    <name type="scientific">Saccharomycopsis crataegensis</name>
    <dbReference type="NCBI Taxonomy" id="43959"/>
    <lineage>
        <taxon>Eukaryota</taxon>
        <taxon>Fungi</taxon>
        <taxon>Dikarya</taxon>
        <taxon>Ascomycota</taxon>
        <taxon>Saccharomycotina</taxon>
        <taxon>Saccharomycetes</taxon>
        <taxon>Saccharomycopsidaceae</taxon>
        <taxon>Saccharomycopsis</taxon>
    </lineage>
</organism>
<evidence type="ECO:0000256" key="2">
    <source>
        <dbReference type="ARBA" id="ARBA00023136"/>
    </source>
</evidence>
<evidence type="ECO:0000256" key="3">
    <source>
        <dbReference type="ARBA" id="ARBA00023140"/>
    </source>
</evidence>
<sequence length="239" mass="26793">MTYQKVDYRVVTHNACLLKLVRLLAKTAGRDKIFRCIQYLSRFLAYYFSTIGLLDHSRLSKSVSGDLSFIRKAFRFLKPLEHLVSLGKVLDAATSVDPISRTVSAFRDSTFIAYLFFDQVMFFKTLKLIDGKSFPNAAILSGRLWALAIGLGIVNDVKNWYDASSHLRQLETHKDGKNAEITHAIKSKKYAAKRKLLWDSLDLFVALNSGKLLHSNEGKIALAGTATSVMGLQDVWNAA</sequence>
<proteinExistence type="predicted"/>
<dbReference type="Pfam" id="PF05648">
    <property type="entry name" value="PEX11"/>
    <property type="match status" value="1"/>
</dbReference>
<dbReference type="RefSeq" id="XP_064850899.1">
    <property type="nucleotide sequence ID" value="XM_064994827.1"/>
</dbReference>
<dbReference type="GO" id="GO:0005778">
    <property type="term" value="C:peroxisomal membrane"/>
    <property type="evidence" value="ECO:0007669"/>
    <property type="project" value="UniProtKB-SubCell"/>
</dbReference>
<accession>A0AAV5QHQ1</accession>
<keyword evidence="2" id="KW-0472">Membrane</keyword>
<dbReference type="GeneID" id="90071878"/>
<comment type="caution">
    <text evidence="5">The sequence shown here is derived from an EMBL/GenBank/DDBJ whole genome shotgun (WGS) entry which is preliminary data.</text>
</comment>
<reference evidence="5 6" key="1">
    <citation type="journal article" date="2023" name="Elife">
        <title>Identification of key yeast species and microbe-microbe interactions impacting larval growth of Drosophila in the wild.</title>
        <authorList>
            <person name="Mure A."/>
            <person name="Sugiura Y."/>
            <person name="Maeda R."/>
            <person name="Honda K."/>
            <person name="Sakurai N."/>
            <person name="Takahashi Y."/>
            <person name="Watada M."/>
            <person name="Katoh T."/>
            <person name="Gotoh A."/>
            <person name="Gotoh Y."/>
            <person name="Taniguchi I."/>
            <person name="Nakamura K."/>
            <person name="Hayashi T."/>
            <person name="Katayama T."/>
            <person name="Uemura T."/>
            <person name="Hattori Y."/>
        </authorList>
    </citation>
    <scope>NUCLEOTIDE SEQUENCE [LARGE SCALE GENOMIC DNA]</scope>
    <source>
        <strain evidence="5 6">SC-9</strain>
    </source>
</reference>
<evidence type="ECO:0000313" key="6">
    <source>
        <dbReference type="Proteomes" id="UP001360560"/>
    </source>
</evidence>
<dbReference type="Proteomes" id="UP001360560">
    <property type="component" value="Unassembled WGS sequence"/>
</dbReference>
<evidence type="ECO:0000256" key="4">
    <source>
        <dbReference type="ARBA" id="ARBA00046271"/>
    </source>
</evidence>
<evidence type="ECO:0000256" key="1">
    <source>
        <dbReference type="ARBA" id="ARBA00022593"/>
    </source>
</evidence>